<feature type="domain" description="Peptidase A1" evidence="8">
    <location>
        <begin position="60"/>
        <end position="386"/>
    </location>
</feature>
<evidence type="ECO:0000256" key="5">
    <source>
        <dbReference type="ARBA" id="ARBA00022801"/>
    </source>
</evidence>
<keyword evidence="6" id="KW-0865">Zymogen</keyword>
<keyword evidence="2" id="KW-0645">Protease</keyword>
<dbReference type="GO" id="GO:0004190">
    <property type="term" value="F:aspartic-type endopeptidase activity"/>
    <property type="evidence" value="ECO:0007669"/>
    <property type="project" value="UniProtKB-KW"/>
</dbReference>
<dbReference type="GO" id="GO:0006508">
    <property type="term" value="P:proteolysis"/>
    <property type="evidence" value="ECO:0007669"/>
    <property type="project" value="UniProtKB-KW"/>
</dbReference>
<dbReference type="SUPFAM" id="SSF50630">
    <property type="entry name" value="Acid proteases"/>
    <property type="match status" value="1"/>
</dbReference>
<comment type="similarity">
    <text evidence="1">Belongs to the peptidase A1 family.</text>
</comment>
<evidence type="ECO:0000256" key="3">
    <source>
        <dbReference type="ARBA" id="ARBA00022729"/>
    </source>
</evidence>
<dbReference type="CDD" id="cd05471">
    <property type="entry name" value="pepsin_like"/>
    <property type="match status" value="1"/>
</dbReference>
<dbReference type="PANTHER" id="PTHR47965:SF12">
    <property type="entry name" value="ASPARTIC PROTEINASE 3-RELATED"/>
    <property type="match status" value="1"/>
</dbReference>
<evidence type="ECO:0000259" key="8">
    <source>
        <dbReference type="PROSITE" id="PS51767"/>
    </source>
</evidence>
<evidence type="ECO:0000313" key="10">
    <source>
        <dbReference type="Proteomes" id="UP000009131"/>
    </source>
</evidence>
<evidence type="ECO:0000256" key="7">
    <source>
        <dbReference type="SAM" id="SignalP"/>
    </source>
</evidence>
<protein>
    <recommendedName>
        <fullName evidence="8">Peptidase A1 domain-containing protein</fullName>
    </recommendedName>
</protein>
<evidence type="ECO:0000313" key="9">
    <source>
        <dbReference type="EMBL" id="GAA98046.1"/>
    </source>
</evidence>
<reference evidence="9 10" key="1">
    <citation type="journal article" date="2011" name="J. Gen. Appl. Microbiol.">
        <title>Draft genome sequencing of the enigmatic basidiomycete Mixia osmundae.</title>
        <authorList>
            <person name="Nishida H."/>
            <person name="Nagatsuka Y."/>
            <person name="Sugiyama J."/>
        </authorList>
    </citation>
    <scope>NUCLEOTIDE SEQUENCE [LARGE SCALE GENOMIC DNA]</scope>
    <source>
        <strain evidence="10">CBS 9802 / IAM 14324 / JCM 22182 / KY 12970</strain>
    </source>
</reference>
<comment type="caution">
    <text evidence="9">The sequence shown here is derived from an EMBL/GenBank/DDBJ whole genome shotgun (WGS) entry which is preliminary data.</text>
</comment>
<feature type="chain" id="PRO_5003492456" description="Peptidase A1 domain-containing protein" evidence="7">
    <location>
        <begin position="18"/>
        <end position="394"/>
    </location>
</feature>
<gene>
    <name evidence="9" type="primary">Mo04728</name>
    <name evidence="9" type="ORF">E5Q_04728</name>
</gene>
<keyword evidence="10" id="KW-1185">Reference proteome</keyword>
<dbReference type="InterPro" id="IPR034164">
    <property type="entry name" value="Pepsin-like_dom"/>
</dbReference>
<dbReference type="InterPro" id="IPR021109">
    <property type="entry name" value="Peptidase_aspartic_dom_sf"/>
</dbReference>
<accession>G7E5D6</accession>
<dbReference type="InterPro" id="IPR001461">
    <property type="entry name" value="Aspartic_peptidase_A1"/>
</dbReference>
<dbReference type="Pfam" id="PF00026">
    <property type="entry name" value="Asp"/>
    <property type="match status" value="1"/>
</dbReference>
<sequence length="394" mass="42292">MLARSIYCAALIAATRAASPLKLTVNRHISPNFVGQTLQRNEALQAGKTIPIFTGGASGYYTSVQVGDQVYTGCLLDSGSSVTFVHPYTPSKTAQQTQYQFTELFGDNTTASGTFVVDTFSFYGSGMTPAKIYVAGEVRPGVTSPRKSNGLIGLGPQLDLQGLISNPAPGSKQIAPVLSELVKAGTLPANIIGLGFHAYDLIDTEQTVDAGAVTFGGFDSSVLTSEITWSNTLPIYQTEKGQALWWAVSLELPSFGLLKSNKNRAWTIIGTTLTVLYESVFHKWFSQIKGAVIDKQAPMPKIPLDNIDSIPALDFTLEGQKFTIPGKELLLPPAFVKNAGLDPHFAWAYITTSGSDSGIQIFGAYSLTKLYVILDEESTTRRVGFARTKATPVA</sequence>
<evidence type="ECO:0000256" key="1">
    <source>
        <dbReference type="ARBA" id="ARBA00007447"/>
    </source>
</evidence>
<keyword evidence="5" id="KW-0378">Hydrolase</keyword>
<evidence type="ECO:0000256" key="2">
    <source>
        <dbReference type="ARBA" id="ARBA00022670"/>
    </source>
</evidence>
<dbReference type="PANTHER" id="PTHR47965">
    <property type="entry name" value="ASPARTYL PROTEASE-RELATED"/>
    <property type="match status" value="1"/>
</dbReference>
<dbReference type="Proteomes" id="UP000009131">
    <property type="component" value="Unassembled WGS sequence"/>
</dbReference>
<keyword evidence="4" id="KW-0064">Aspartyl protease</keyword>
<organism evidence="9 10">
    <name type="scientific">Mixia osmundae (strain CBS 9802 / IAM 14324 / JCM 22182 / KY 12970)</name>
    <dbReference type="NCBI Taxonomy" id="764103"/>
    <lineage>
        <taxon>Eukaryota</taxon>
        <taxon>Fungi</taxon>
        <taxon>Dikarya</taxon>
        <taxon>Basidiomycota</taxon>
        <taxon>Pucciniomycotina</taxon>
        <taxon>Mixiomycetes</taxon>
        <taxon>Mixiales</taxon>
        <taxon>Mixiaceae</taxon>
        <taxon>Mixia</taxon>
    </lineage>
</organism>
<dbReference type="Gene3D" id="2.40.70.10">
    <property type="entry name" value="Acid Proteases"/>
    <property type="match status" value="2"/>
</dbReference>
<keyword evidence="3 7" id="KW-0732">Signal</keyword>
<dbReference type="InParanoid" id="G7E5D6"/>
<evidence type="ECO:0000256" key="6">
    <source>
        <dbReference type="ARBA" id="ARBA00023145"/>
    </source>
</evidence>
<dbReference type="AlphaFoldDB" id="G7E5D6"/>
<dbReference type="InterPro" id="IPR033121">
    <property type="entry name" value="PEPTIDASE_A1"/>
</dbReference>
<dbReference type="EMBL" id="BABT02000150">
    <property type="protein sequence ID" value="GAA98046.1"/>
    <property type="molecule type" value="Genomic_DNA"/>
</dbReference>
<reference evidence="9 10" key="2">
    <citation type="journal article" date="2012" name="Open Biol.">
        <title>Characteristics of nucleosomes and linker DNA regions on the genome of the basidiomycete Mixia osmundae revealed by mono- and dinucleosome mapping.</title>
        <authorList>
            <person name="Nishida H."/>
            <person name="Kondo S."/>
            <person name="Matsumoto T."/>
            <person name="Suzuki Y."/>
            <person name="Yoshikawa H."/>
            <person name="Taylor T.D."/>
            <person name="Sugiyama J."/>
        </authorList>
    </citation>
    <scope>NUCLEOTIDE SEQUENCE [LARGE SCALE GENOMIC DNA]</scope>
    <source>
        <strain evidence="10">CBS 9802 / IAM 14324 / JCM 22182 / KY 12970</strain>
    </source>
</reference>
<proteinExistence type="inferred from homology"/>
<dbReference type="HOGENOM" id="CLU_041696_0_0_1"/>
<evidence type="ECO:0000256" key="4">
    <source>
        <dbReference type="ARBA" id="ARBA00022750"/>
    </source>
</evidence>
<dbReference type="PROSITE" id="PS51767">
    <property type="entry name" value="PEPTIDASE_A1"/>
    <property type="match status" value="1"/>
</dbReference>
<feature type="signal peptide" evidence="7">
    <location>
        <begin position="1"/>
        <end position="17"/>
    </location>
</feature>
<name>G7E5D6_MIXOS</name>